<dbReference type="EMBL" id="CM039431">
    <property type="protein sequence ID" value="KAI4337039.1"/>
    <property type="molecule type" value="Genomic_DNA"/>
</dbReference>
<evidence type="ECO:0000313" key="1">
    <source>
        <dbReference type="EMBL" id="KAI4337039.1"/>
    </source>
</evidence>
<comment type="caution">
    <text evidence="1">The sequence shown here is derived from an EMBL/GenBank/DDBJ whole genome shotgun (WGS) entry which is preliminary data.</text>
</comment>
<proteinExistence type="predicted"/>
<sequence>MVAAISTAINPKTATPRPQNPTRPPLLPSESDNAIAPRKHKGREVSSRYMSSSSSSSSWSSSSRRFKSPLVSRTVNSTPVNTLTPSAQSLSRRAQSVERKRQATPRPNSSYQGNGNGGADAPAAQKMLFTSTRRLSVSFQGESFSIQVSKAKPTPSPSLRKSTPERRKATTPAGGGGGALDHTENSKPVEQQRWPARIRQANYMTKSLDSAEERKKLGESRDVVRSLQNLMVDVRAAFEGTENSEMGNGEVMKPAEVDLARNKDGGSELQFEPVASDNESVSSGNNGGGQGQRGGRGIVVPARLWQETNNTLRRQTDPASPSSRNTGNKVIAPSKHLVPKKSVFDSAISSPRGVINSRGQFSPIRAAARPASPSKLATPPPTSPMRGVNPSRVRNGVASTLNNTLSNVPSILSFAVDVRRGKIRDNGIVDAHFLRLMYNRLLQWRFVNARADATLSAQTLNTEKSLYDAWLATTKLRESVRAKRAELQLLKQRLKLVSVLKEQMKYLEDWALMDRVYSSSLSGAIEALKASTLRLPVVGGAKADLLNVKDAICSAVDVMQAMASSVRLLLPKVGDVNSRVIDVANLRAKELVLLDECRDLLSMIAAMEITECSLITHVIQLKCLPWNRAMKVTSA</sequence>
<keyword evidence="2" id="KW-1185">Reference proteome</keyword>
<name>A0ACB9NMU3_BAUVA</name>
<gene>
    <name evidence="1" type="ORF">L6164_015498</name>
</gene>
<protein>
    <submittedName>
        <fullName evidence="1">Uncharacterized protein</fullName>
    </submittedName>
</protein>
<dbReference type="Proteomes" id="UP000828941">
    <property type="component" value="Chromosome 6"/>
</dbReference>
<evidence type="ECO:0000313" key="2">
    <source>
        <dbReference type="Proteomes" id="UP000828941"/>
    </source>
</evidence>
<reference evidence="1 2" key="1">
    <citation type="journal article" date="2022" name="DNA Res.">
        <title>Chromosomal-level genome assembly of the orchid tree Bauhinia variegata (Leguminosae; Cercidoideae) supports the allotetraploid origin hypothesis of Bauhinia.</title>
        <authorList>
            <person name="Zhong Y."/>
            <person name="Chen Y."/>
            <person name="Zheng D."/>
            <person name="Pang J."/>
            <person name="Liu Y."/>
            <person name="Luo S."/>
            <person name="Meng S."/>
            <person name="Qian L."/>
            <person name="Wei D."/>
            <person name="Dai S."/>
            <person name="Zhou R."/>
        </authorList>
    </citation>
    <scope>NUCLEOTIDE SEQUENCE [LARGE SCALE GENOMIC DNA]</scope>
    <source>
        <strain evidence="1">BV-YZ2020</strain>
    </source>
</reference>
<accession>A0ACB9NMU3</accession>
<organism evidence="1 2">
    <name type="scientific">Bauhinia variegata</name>
    <name type="common">Purple orchid tree</name>
    <name type="synonym">Phanera variegata</name>
    <dbReference type="NCBI Taxonomy" id="167791"/>
    <lineage>
        <taxon>Eukaryota</taxon>
        <taxon>Viridiplantae</taxon>
        <taxon>Streptophyta</taxon>
        <taxon>Embryophyta</taxon>
        <taxon>Tracheophyta</taxon>
        <taxon>Spermatophyta</taxon>
        <taxon>Magnoliopsida</taxon>
        <taxon>eudicotyledons</taxon>
        <taxon>Gunneridae</taxon>
        <taxon>Pentapetalae</taxon>
        <taxon>rosids</taxon>
        <taxon>fabids</taxon>
        <taxon>Fabales</taxon>
        <taxon>Fabaceae</taxon>
        <taxon>Cercidoideae</taxon>
        <taxon>Cercideae</taxon>
        <taxon>Bauhiniinae</taxon>
        <taxon>Bauhinia</taxon>
    </lineage>
</organism>